<dbReference type="InterPro" id="IPR055417">
    <property type="entry name" value="UFD1_N1"/>
</dbReference>
<dbReference type="HOGENOM" id="CLU_012913_0_0_1"/>
<dbReference type="GO" id="GO:0031593">
    <property type="term" value="F:polyubiquitin modification-dependent protein binding"/>
    <property type="evidence" value="ECO:0007669"/>
    <property type="project" value="TreeGrafter"/>
</dbReference>
<dbReference type="InterPro" id="IPR004854">
    <property type="entry name" value="Ufd1-like"/>
</dbReference>
<evidence type="ECO:0000313" key="7">
    <source>
        <dbReference type="Proteomes" id="UP000030752"/>
    </source>
</evidence>
<evidence type="ECO:0000313" key="6">
    <source>
        <dbReference type="EMBL" id="ETN46767.1"/>
    </source>
</evidence>
<dbReference type="AlphaFoldDB" id="W2SDJ5"/>
<dbReference type="Pfam" id="PF03152">
    <property type="entry name" value="UFD1_N1"/>
    <property type="match status" value="1"/>
</dbReference>
<dbReference type="Proteomes" id="UP000030752">
    <property type="component" value="Unassembled WGS sequence"/>
</dbReference>
<dbReference type="GO" id="GO:0006511">
    <property type="term" value="P:ubiquitin-dependent protein catabolic process"/>
    <property type="evidence" value="ECO:0007669"/>
    <property type="project" value="InterPro"/>
</dbReference>
<sequence length="761" mass="84986">MALPTNTLKWSAQLAVASPNKRLVGDKITLPQSALEALLAAAPMVEVEQSGRRNVTSNFDPFNPYSYAAERQAREALIARQQQLPHPLTFRLVNPANGRAVYAGIREFSAEEEQIQLSSFLREALGLEQGPSEQPTREGTPNGDVAMVNGLPEKREVITVHAHQLPKGTYVRLRPLEAGYDPEDWKSLLERYLRDNFTTLTMNEILDIRGARHEHFRFLVDKFEPENEGICIVDTDLEVDIEALNEEQARETLERRLAKARRAPGTSEGSSAGGNVNLNVDNAGQVLAGEGVDYELHQWDRSADLELTLRVDSDEPLSLDILVSPMSARQRSKPREDEFVFADLSNSFTKVMKLSHRNVDMESAESLAISIHAWKDPDNENTDRPIPFSFSIANAGPSSKKSLSNGEEPLGPDETVCQNCRQKIPKRTLPLHEAFCYRNNVVCPKCSNVFMKSSEAWKNHWHCPLDDDFANSDIGRMKHGSLFHLSQPLQCPACDFQAYDQPILAQHRTSTCPGKTILCQFCHLEVPQQGPDDPSFTDAEVLLSGLTPHELADGARTTECHICSRIVRLRDMKTHLGLHDRERISKPEPQVCMNDMCSRTIPASDESRVQKEQLGLCNTCFGPLYNSAYDPEGKALRRRIERRLLQQLMGGCGKSWCHNSDWCRSGYKNATGQDRIYSAKDALPVIKPAMDCLAQGDAPKSVSFCVDESQQRRTLAANMIGHGSEYASGWVAKAVEETKGDVLAADEWLKERAPKIGEVMQ</sequence>
<evidence type="ECO:0008006" key="8">
    <source>
        <dbReference type="Google" id="ProtNLM"/>
    </source>
</evidence>
<dbReference type="GeneID" id="19968295"/>
<name>W2SDJ5_CYPE1</name>
<dbReference type="Pfam" id="PF23580">
    <property type="entry name" value="Znf_XAF1_N"/>
    <property type="match status" value="1"/>
</dbReference>
<evidence type="ECO:0000259" key="5">
    <source>
        <dbReference type="Pfam" id="PF24842"/>
    </source>
</evidence>
<dbReference type="InterPro" id="IPR042299">
    <property type="entry name" value="Ufd1-like_Nn"/>
</dbReference>
<dbReference type="GO" id="GO:0036503">
    <property type="term" value="P:ERAD pathway"/>
    <property type="evidence" value="ECO:0007669"/>
    <property type="project" value="TreeGrafter"/>
</dbReference>
<proteinExistence type="inferred from homology"/>
<dbReference type="eggNOG" id="KOG1816">
    <property type="taxonomic scope" value="Eukaryota"/>
</dbReference>
<dbReference type="GO" id="GO:0034098">
    <property type="term" value="C:VCP-NPL4-UFD1 AAA ATPase complex"/>
    <property type="evidence" value="ECO:0007669"/>
    <property type="project" value="TreeGrafter"/>
</dbReference>
<dbReference type="EMBL" id="KB822711">
    <property type="protein sequence ID" value="ETN46767.1"/>
    <property type="molecule type" value="Genomic_DNA"/>
</dbReference>
<dbReference type="InterPro" id="IPR055418">
    <property type="entry name" value="UFD1_N2"/>
</dbReference>
<dbReference type="PANTHER" id="PTHR12555:SF15">
    <property type="entry name" value="FUSION DEGRADATION PROTEIN (UFD1), PUTATIVE (AFU_ORTHOLOGUE AFUA_4G04640)-RELATED"/>
    <property type="match status" value="1"/>
</dbReference>
<dbReference type="Gene3D" id="2.40.40.50">
    <property type="entry name" value="Ubiquitin fusion degradation protein UFD1, N-terminal domain"/>
    <property type="match status" value="1"/>
</dbReference>
<feature type="domain" description="Ubiquitin fusion degradation protein UFD1 N-terminal subdomain 1" evidence="3">
    <location>
        <begin position="81"/>
        <end position="130"/>
    </location>
</feature>
<reference evidence="6 7" key="1">
    <citation type="submission" date="2013-03" db="EMBL/GenBank/DDBJ databases">
        <title>The Genome Sequence of Phialophora europaea CBS 101466.</title>
        <authorList>
            <consortium name="The Broad Institute Genomics Platform"/>
            <person name="Cuomo C."/>
            <person name="de Hoog S."/>
            <person name="Gorbushina A."/>
            <person name="Walker B."/>
            <person name="Young S.K."/>
            <person name="Zeng Q."/>
            <person name="Gargeya S."/>
            <person name="Fitzgerald M."/>
            <person name="Haas B."/>
            <person name="Abouelleil A."/>
            <person name="Allen A.W."/>
            <person name="Alvarado L."/>
            <person name="Arachchi H.M."/>
            <person name="Berlin A.M."/>
            <person name="Chapman S.B."/>
            <person name="Gainer-Dewar J."/>
            <person name="Goldberg J."/>
            <person name="Griggs A."/>
            <person name="Gujja S."/>
            <person name="Hansen M."/>
            <person name="Howarth C."/>
            <person name="Imamovic A."/>
            <person name="Ireland A."/>
            <person name="Larimer J."/>
            <person name="McCowan C."/>
            <person name="Murphy C."/>
            <person name="Pearson M."/>
            <person name="Poon T.W."/>
            <person name="Priest M."/>
            <person name="Roberts A."/>
            <person name="Saif S."/>
            <person name="Shea T."/>
            <person name="Sisk P."/>
            <person name="Sykes S."/>
            <person name="Wortman J."/>
            <person name="Nusbaum C."/>
            <person name="Birren B."/>
        </authorList>
    </citation>
    <scope>NUCLEOTIDE SEQUENCE [LARGE SCALE GENOMIC DNA]</scope>
    <source>
        <strain evidence="6 7">CBS 101466</strain>
    </source>
</reference>
<dbReference type="RefSeq" id="XP_008711479.1">
    <property type="nucleotide sequence ID" value="XM_008713257.1"/>
</dbReference>
<dbReference type="InterPro" id="IPR056012">
    <property type="entry name" value="DUF7590"/>
</dbReference>
<dbReference type="Pfam" id="PF24842">
    <property type="entry name" value="UFD1_N2"/>
    <property type="match status" value="1"/>
</dbReference>
<keyword evidence="7" id="KW-1185">Reference proteome</keyword>
<feature type="domain" description="DUF7590" evidence="4">
    <location>
        <begin position="269"/>
        <end position="393"/>
    </location>
</feature>
<organism evidence="6 7">
    <name type="scientific">Cyphellophora europaea (strain CBS 101466)</name>
    <name type="common">Phialophora europaea</name>
    <dbReference type="NCBI Taxonomy" id="1220924"/>
    <lineage>
        <taxon>Eukaryota</taxon>
        <taxon>Fungi</taxon>
        <taxon>Dikarya</taxon>
        <taxon>Ascomycota</taxon>
        <taxon>Pezizomycotina</taxon>
        <taxon>Eurotiomycetes</taxon>
        <taxon>Chaetothyriomycetidae</taxon>
        <taxon>Chaetothyriales</taxon>
        <taxon>Cyphellophoraceae</taxon>
        <taxon>Cyphellophora</taxon>
    </lineage>
</organism>
<accession>W2SDJ5</accession>
<evidence type="ECO:0000259" key="3">
    <source>
        <dbReference type="Pfam" id="PF03152"/>
    </source>
</evidence>
<dbReference type="VEuPathDB" id="FungiDB:HMPREF1541_00956"/>
<feature type="domain" description="Ubiquitin fusion degradation protein UFD1 N-terminal subdomain 2" evidence="5">
    <location>
        <begin position="167"/>
        <end position="243"/>
    </location>
</feature>
<evidence type="ECO:0000256" key="2">
    <source>
        <dbReference type="ARBA" id="ARBA00022786"/>
    </source>
</evidence>
<dbReference type="Gene3D" id="3.10.330.10">
    <property type="match status" value="1"/>
</dbReference>
<gene>
    <name evidence="6" type="ORF">HMPREF1541_00956</name>
</gene>
<dbReference type="Pfam" id="PF24503">
    <property type="entry name" value="DUF7590"/>
    <property type="match status" value="1"/>
</dbReference>
<dbReference type="PANTHER" id="PTHR12555">
    <property type="entry name" value="UBIQUITIN FUSION DEGRADATON PROTEIN 1"/>
    <property type="match status" value="1"/>
</dbReference>
<dbReference type="STRING" id="1220924.W2SDJ5"/>
<protein>
    <recommendedName>
        <fullName evidence="8">Ubiquitin-protein ligase E3A N-terminal zinc-binding domain-containing protein</fullName>
    </recommendedName>
</protein>
<comment type="similarity">
    <text evidence="1">Belongs to the UFD1 family.</text>
</comment>
<keyword evidence="2" id="KW-0833">Ubl conjugation pathway</keyword>
<dbReference type="InParanoid" id="W2SDJ5"/>
<evidence type="ECO:0000259" key="4">
    <source>
        <dbReference type="Pfam" id="PF24503"/>
    </source>
</evidence>
<evidence type="ECO:0000256" key="1">
    <source>
        <dbReference type="ARBA" id="ARBA00006043"/>
    </source>
</evidence>
<dbReference type="OrthoDB" id="193703at2759"/>